<evidence type="ECO:0000313" key="2">
    <source>
        <dbReference type="EMBL" id="GGH84418.1"/>
    </source>
</evidence>
<dbReference type="AlphaFoldDB" id="A0A8J3EMY2"/>
<accession>A0A8J3EMY2</accession>
<dbReference type="InterPro" id="IPR050114">
    <property type="entry name" value="UPF0173_UPF0282_UlaG_hydrolase"/>
</dbReference>
<reference evidence="2" key="1">
    <citation type="journal article" date="2014" name="Int. J. Syst. Evol. Microbiol.">
        <title>Complete genome sequence of Corynebacterium casei LMG S-19264T (=DSM 44701T), isolated from a smear-ripened cheese.</title>
        <authorList>
            <consortium name="US DOE Joint Genome Institute (JGI-PGF)"/>
            <person name="Walter F."/>
            <person name="Albersmeier A."/>
            <person name="Kalinowski J."/>
            <person name="Ruckert C."/>
        </authorList>
    </citation>
    <scope>NUCLEOTIDE SEQUENCE</scope>
    <source>
        <strain evidence="2">CGMCC 1.12777</strain>
    </source>
</reference>
<dbReference type="InterPro" id="IPR036866">
    <property type="entry name" value="RibonucZ/Hydroxyglut_hydro"/>
</dbReference>
<name>A0A8J3EMY2_9BACL</name>
<gene>
    <name evidence="2" type="ORF">GCM10007096_27450</name>
</gene>
<dbReference type="PANTHER" id="PTHR43546">
    <property type="entry name" value="UPF0173 METAL-DEPENDENT HYDROLASE MJ1163-RELATED"/>
    <property type="match status" value="1"/>
</dbReference>
<dbReference type="EMBL" id="BMFV01000021">
    <property type="protein sequence ID" value="GGH84418.1"/>
    <property type="molecule type" value="Genomic_DNA"/>
</dbReference>
<sequence>MKNGVALAKEIESTDMPYGTVAIWHLGQSGVIIKGQRNAGAIVIDPYITESIESKNATTEFKRAFSPPISPSELTQISGILVSHYHDDHLDVGSICGIAASNEEATIVVPASHRALLADKIQLDKLKGVKNEDAFFVKEFKVIPIPVAHTEYDSDAEGHPFYFGYFIEVNGVKLFHSGDTLVTEPIIKAAKAFQPDIAFLPINGGDYARTKRGIIGNMNFREATDFAVEVGIDMLLPIHFDLFPNNRDNPAYFVDYLLQHYPHQKFHMMTAGERFIYYK</sequence>
<proteinExistence type="predicted"/>
<dbReference type="InterPro" id="IPR001279">
    <property type="entry name" value="Metallo-B-lactamas"/>
</dbReference>
<dbReference type="Gene3D" id="3.60.15.10">
    <property type="entry name" value="Ribonuclease Z/Hydroxyacylglutathione hydrolase-like"/>
    <property type="match status" value="1"/>
</dbReference>
<evidence type="ECO:0000313" key="3">
    <source>
        <dbReference type="Proteomes" id="UP000656813"/>
    </source>
</evidence>
<protein>
    <submittedName>
        <fullName evidence="2">MBL fold metallo-hydrolase</fullName>
    </submittedName>
</protein>
<comment type="caution">
    <text evidence="2">The sequence shown here is derived from an EMBL/GenBank/DDBJ whole genome shotgun (WGS) entry which is preliminary data.</text>
</comment>
<dbReference type="RefSeq" id="WP_188497947.1">
    <property type="nucleotide sequence ID" value="NZ_BMFV01000021.1"/>
</dbReference>
<evidence type="ECO:0000259" key="1">
    <source>
        <dbReference type="Pfam" id="PF12706"/>
    </source>
</evidence>
<dbReference type="Pfam" id="PF12706">
    <property type="entry name" value="Lactamase_B_2"/>
    <property type="match status" value="1"/>
</dbReference>
<reference evidence="2" key="2">
    <citation type="submission" date="2020-09" db="EMBL/GenBank/DDBJ databases">
        <authorList>
            <person name="Sun Q."/>
            <person name="Zhou Y."/>
        </authorList>
    </citation>
    <scope>NUCLEOTIDE SEQUENCE</scope>
    <source>
        <strain evidence="2">CGMCC 1.12777</strain>
    </source>
</reference>
<organism evidence="2 3">
    <name type="scientific">Pullulanibacillus pueri</name>
    <dbReference type="NCBI Taxonomy" id="1437324"/>
    <lineage>
        <taxon>Bacteria</taxon>
        <taxon>Bacillati</taxon>
        <taxon>Bacillota</taxon>
        <taxon>Bacilli</taxon>
        <taxon>Bacillales</taxon>
        <taxon>Sporolactobacillaceae</taxon>
        <taxon>Pullulanibacillus</taxon>
    </lineage>
</organism>
<dbReference type="SUPFAM" id="SSF56281">
    <property type="entry name" value="Metallo-hydrolase/oxidoreductase"/>
    <property type="match status" value="1"/>
</dbReference>
<keyword evidence="3" id="KW-1185">Reference proteome</keyword>
<dbReference type="Proteomes" id="UP000656813">
    <property type="component" value="Unassembled WGS sequence"/>
</dbReference>
<feature type="domain" description="Metallo-beta-lactamase" evidence="1">
    <location>
        <begin position="42"/>
        <end position="240"/>
    </location>
</feature>